<dbReference type="GO" id="GO:0005886">
    <property type="term" value="C:plasma membrane"/>
    <property type="evidence" value="ECO:0007669"/>
    <property type="project" value="UniProtKB-SubCell"/>
</dbReference>
<name>A0A173LPA0_9ACTN</name>
<evidence type="ECO:0000256" key="13">
    <source>
        <dbReference type="ARBA" id="ARBA00031538"/>
    </source>
</evidence>
<dbReference type="STRING" id="499555.BJL86_2719"/>
<comment type="subunit">
    <text evidence="12">Interacts with the Sec translocase complex via SecD. Specifically interacts with transmembrane segments of nascent integral membrane proteins during membrane integration.</text>
</comment>
<evidence type="ECO:0000256" key="19">
    <source>
        <dbReference type="SAM" id="Phobius"/>
    </source>
</evidence>
<dbReference type="GO" id="GO:0015031">
    <property type="term" value="P:protein transport"/>
    <property type="evidence" value="ECO:0007669"/>
    <property type="project" value="UniProtKB-KW"/>
</dbReference>
<evidence type="ECO:0000313" key="21">
    <source>
        <dbReference type="EMBL" id="ANI93479.1"/>
    </source>
</evidence>
<dbReference type="GO" id="GO:0032977">
    <property type="term" value="F:membrane insertase activity"/>
    <property type="evidence" value="ECO:0007669"/>
    <property type="project" value="InterPro"/>
</dbReference>
<evidence type="ECO:0000256" key="11">
    <source>
        <dbReference type="ARBA" id="ARBA00025034"/>
    </source>
</evidence>
<keyword evidence="6 16" id="KW-0812">Transmembrane</keyword>
<protein>
    <recommendedName>
        <fullName evidence="3">Membrane protein insertase YidC</fullName>
    </recommendedName>
    <alternativeName>
        <fullName evidence="15">Foldase YidC</fullName>
    </alternativeName>
    <alternativeName>
        <fullName evidence="14">Membrane integrase YidC</fullName>
    </alternativeName>
    <alternativeName>
        <fullName evidence="13">Membrane protein YidC</fullName>
    </alternativeName>
</protein>
<evidence type="ECO:0000256" key="9">
    <source>
        <dbReference type="ARBA" id="ARBA00023136"/>
    </source>
</evidence>
<keyword evidence="22" id="KW-1185">Reference proteome</keyword>
<reference evidence="21 22" key="1">
    <citation type="submission" date="2016-06" db="EMBL/GenBank/DDBJ databases">
        <title>Complete genome sequence of a saline-alkali tolerant type strain Dietzia timorensis ID05-A0528T.</title>
        <authorList>
            <person name="Wu X."/>
        </authorList>
    </citation>
    <scope>NUCLEOTIDE SEQUENCE [LARGE SCALE GENOMIC DNA]</scope>
    <source>
        <strain evidence="21 22">ID05-A0528</strain>
    </source>
</reference>
<evidence type="ECO:0000256" key="16">
    <source>
        <dbReference type="RuleBase" id="RU003945"/>
    </source>
</evidence>
<evidence type="ECO:0000256" key="5">
    <source>
        <dbReference type="ARBA" id="ARBA00022475"/>
    </source>
</evidence>
<dbReference type="OrthoDB" id="9780552at2"/>
<keyword evidence="8 19" id="KW-1133">Transmembrane helix</keyword>
<dbReference type="KEGG" id="dtm:BJL86_2719"/>
<evidence type="ECO:0000256" key="7">
    <source>
        <dbReference type="ARBA" id="ARBA00022927"/>
    </source>
</evidence>
<keyword evidence="10" id="KW-0143">Chaperone</keyword>
<dbReference type="InterPro" id="IPR047196">
    <property type="entry name" value="YidC_ALB_C"/>
</dbReference>
<dbReference type="InterPro" id="IPR028055">
    <property type="entry name" value="YidC/Oxa/ALB_C"/>
</dbReference>
<sequence length="344" mass="38242">MLDALAYPVSLLMKFWHWLLSLVVPGDSGIAWVGSILLLVVTVRLILLRPMWVQMYSMRKMATLTPEIKRIQKEFKDDRPKQAEEMQRVYNEAQVNPLSGCLPMLVQIPVFLGLYHTLIGFTPHGMSIQEAAAQSNGAFGPEQVSQFHSAQFFGVPLAAYIRMPREQLESLAQGTSTSTVMIMCVTLFLLAGIATWINMRNSMKRQERARAQAKEEEKLIEEAERAGGPVVDGEVVAIDGDSDAADSAKKESEKKEAAKKDEPEVPDFAQALQDSMGQSMKIMMYVFPIFPLVGAFMFNFPIAIGIYFLLNNVWTAVQSHLLLNRLEKLLPTGGAAGLPPSAYM</sequence>
<keyword evidence="7" id="KW-0653">Protein transport</keyword>
<evidence type="ECO:0000256" key="6">
    <source>
        <dbReference type="ARBA" id="ARBA00022692"/>
    </source>
</evidence>
<evidence type="ECO:0000256" key="4">
    <source>
        <dbReference type="ARBA" id="ARBA00022448"/>
    </source>
</evidence>
<evidence type="ECO:0000256" key="3">
    <source>
        <dbReference type="ARBA" id="ARBA00015325"/>
    </source>
</evidence>
<dbReference type="Pfam" id="PF02096">
    <property type="entry name" value="60KD_IMP"/>
    <property type="match status" value="1"/>
</dbReference>
<feature type="coiled-coil region" evidence="17">
    <location>
        <begin position="199"/>
        <end position="226"/>
    </location>
</feature>
<evidence type="ECO:0000256" key="15">
    <source>
        <dbReference type="ARBA" id="ARBA00033342"/>
    </source>
</evidence>
<dbReference type="PANTHER" id="PTHR12428">
    <property type="entry name" value="OXA1"/>
    <property type="match status" value="1"/>
</dbReference>
<dbReference type="GO" id="GO:0051205">
    <property type="term" value="P:protein insertion into membrane"/>
    <property type="evidence" value="ECO:0007669"/>
    <property type="project" value="TreeGrafter"/>
</dbReference>
<comment type="function">
    <text evidence="11">Required for the insertion and/or proper folding and/or complex formation of integral membrane proteins into the membrane. Involved in integration of membrane proteins that insert both dependently and independently of the Sec translocase complex, as well as at least some lipoproteins. Aids folding of multispanning membrane proteins.</text>
</comment>
<dbReference type="InterPro" id="IPR001708">
    <property type="entry name" value="YidC/ALB3/OXA1/COX18"/>
</dbReference>
<dbReference type="Proteomes" id="UP000186104">
    <property type="component" value="Chromosome"/>
</dbReference>
<evidence type="ECO:0000313" key="22">
    <source>
        <dbReference type="Proteomes" id="UP000186104"/>
    </source>
</evidence>
<feature type="transmembrane region" description="Helical" evidence="19">
    <location>
        <begin position="285"/>
        <end position="310"/>
    </location>
</feature>
<feature type="domain" description="Membrane insertase YidC/Oxa/ALB C-terminal" evidence="20">
    <location>
        <begin position="32"/>
        <end position="201"/>
    </location>
</feature>
<evidence type="ECO:0000256" key="18">
    <source>
        <dbReference type="SAM" id="MobiDB-lite"/>
    </source>
</evidence>
<feature type="compositionally biased region" description="Basic and acidic residues" evidence="18">
    <location>
        <begin position="246"/>
        <end position="263"/>
    </location>
</feature>
<evidence type="ECO:0000256" key="8">
    <source>
        <dbReference type="ARBA" id="ARBA00022989"/>
    </source>
</evidence>
<evidence type="ECO:0000256" key="12">
    <source>
        <dbReference type="ARBA" id="ARBA00026028"/>
    </source>
</evidence>
<evidence type="ECO:0000259" key="20">
    <source>
        <dbReference type="Pfam" id="PF02096"/>
    </source>
</evidence>
<feature type="transmembrane region" description="Helical" evidence="19">
    <location>
        <begin position="30"/>
        <end position="52"/>
    </location>
</feature>
<accession>A0A173LPA0</accession>
<dbReference type="CDD" id="cd20070">
    <property type="entry name" value="5TM_YidC_Alb3"/>
    <property type="match status" value="1"/>
</dbReference>
<comment type="subcellular location">
    <subcellularLocation>
        <location evidence="1">Cell membrane</location>
        <topology evidence="1">Multi-pass membrane protein</topology>
    </subcellularLocation>
    <subcellularLocation>
        <location evidence="16">Membrane</location>
        <topology evidence="16">Multi-pass membrane protein</topology>
    </subcellularLocation>
</comment>
<keyword evidence="5" id="KW-1003">Cell membrane</keyword>
<gene>
    <name evidence="21" type="ORF">BJL86_2719</name>
</gene>
<feature type="transmembrane region" description="Helical" evidence="19">
    <location>
        <begin position="180"/>
        <end position="199"/>
    </location>
</feature>
<evidence type="ECO:0000256" key="10">
    <source>
        <dbReference type="ARBA" id="ARBA00023186"/>
    </source>
</evidence>
<dbReference type="PANTHER" id="PTHR12428:SF65">
    <property type="entry name" value="CYTOCHROME C OXIDASE ASSEMBLY PROTEIN COX18, MITOCHONDRIAL"/>
    <property type="match status" value="1"/>
</dbReference>
<keyword evidence="17" id="KW-0175">Coiled coil</keyword>
<evidence type="ECO:0000256" key="14">
    <source>
        <dbReference type="ARBA" id="ARBA00033245"/>
    </source>
</evidence>
<feature type="region of interest" description="Disordered" evidence="18">
    <location>
        <begin position="242"/>
        <end position="263"/>
    </location>
</feature>
<proteinExistence type="inferred from homology"/>
<keyword evidence="9 19" id="KW-0472">Membrane</keyword>
<evidence type="ECO:0000256" key="1">
    <source>
        <dbReference type="ARBA" id="ARBA00004651"/>
    </source>
</evidence>
<dbReference type="AlphaFoldDB" id="A0A173LPA0"/>
<evidence type="ECO:0000256" key="2">
    <source>
        <dbReference type="ARBA" id="ARBA00010527"/>
    </source>
</evidence>
<dbReference type="RefSeq" id="WP_067473583.1">
    <property type="nucleotide sequence ID" value="NZ_CP015961.1"/>
</dbReference>
<dbReference type="NCBIfam" id="TIGR03592">
    <property type="entry name" value="yidC_oxa1_cterm"/>
    <property type="match status" value="1"/>
</dbReference>
<feature type="transmembrane region" description="Helical" evidence="19">
    <location>
        <begin position="95"/>
        <end position="116"/>
    </location>
</feature>
<keyword evidence="4" id="KW-0813">Transport</keyword>
<comment type="similarity">
    <text evidence="2">Belongs to the OXA1/ALB3/YidC family. Type 1 subfamily.</text>
</comment>
<dbReference type="EMBL" id="CP015961">
    <property type="protein sequence ID" value="ANI93479.1"/>
    <property type="molecule type" value="Genomic_DNA"/>
</dbReference>
<evidence type="ECO:0000256" key="17">
    <source>
        <dbReference type="SAM" id="Coils"/>
    </source>
</evidence>
<organism evidence="21 22">
    <name type="scientific">Dietzia timorensis</name>
    <dbReference type="NCBI Taxonomy" id="499555"/>
    <lineage>
        <taxon>Bacteria</taxon>
        <taxon>Bacillati</taxon>
        <taxon>Actinomycetota</taxon>
        <taxon>Actinomycetes</taxon>
        <taxon>Mycobacteriales</taxon>
        <taxon>Dietziaceae</taxon>
        <taxon>Dietzia</taxon>
    </lineage>
</organism>